<feature type="disulfide bond" evidence="11">
    <location>
        <begin position="304"/>
        <end position="331"/>
    </location>
</feature>
<keyword evidence="8" id="KW-0130">Cell adhesion</keyword>
<evidence type="ECO:0000256" key="5">
    <source>
        <dbReference type="ARBA" id="ARBA00022729"/>
    </source>
</evidence>
<evidence type="ECO:0000256" key="2">
    <source>
        <dbReference type="ARBA" id="ARBA00022525"/>
    </source>
</evidence>
<feature type="disulfide bond" evidence="11">
    <location>
        <begin position="840"/>
        <end position="867"/>
    </location>
</feature>
<feature type="disulfide bond" evidence="11">
    <location>
        <begin position="957"/>
        <end position="984"/>
    </location>
</feature>
<feature type="disulfide bond" evidence="11">
    <location>
        <begin position="481"/>
        <end position="508"/>
    </location>
</feature>
<protein>
    <submittedName>
        <fullName evidence="14">Sushi, von Willebrand factor type A, EGF and pentraxin domain-containing protein 1-like</fullName>
    </submittedName>
</protein>
<feature type="disulfide bond" evidence="11">
    <location>
        <begin position="716"/>
        <end position="743"/>
    </location>
</feature>
<feature type="disulfide bond" evidence="11">
    <location>
        <begin position="657"/>
        <end position="684"/>
    </location>
</feature>
<feature type="domain" description="Sushi" evidence="12">
    <location>
        <begin position="1399"/>
        <end position="1457"/>
    </location>
</feature>
<feature type="disulfide bond" evidence="11">
    <location>
        <begin position="598"/>
        <end position="625"/>
    </location>
</feature>
<proteinExistence type="predicted"/>
<dbReference type="GO" id="GO:0005576">
    <property type="term" value="C:extracellular region"/>
    <property type="evidence" value="ECO:0007669"/>
    <property type="project" value="UniProtKB-SubCell"/>
</dbReference>
<dbReference type="Gene3D" id="2.10.70.10">
    <property type="entry name" value="Complement Module, domain 1"/>
    <property type="match status" value="26"/>
</dbReference>
<feature type="domain" description="Sushi" evidence="12">
    <location>
        <begin position="1281"/>
        <end position="1339"/>
    </location>
</feature>
<feature type="domain" description="Sushi" evidence="12">
    <location>
        <begin position="1340"/>
        <end position="1398"/>
    </location>
</feature>
<evidence type="ECO:0000256" key="4">
    <source>
        <dbReference type="ARBA" id="ARBA00022659"/>
    </source>
</evidence>
<feature type="domain" description="Sushi" evidence="12">
    <location>
        <begin position="1458"/>
        <end position="1516"/>
    </location>
</feature>
<evidence type="ECO:0000256" key="9">
    <source>
        <dbReference type="ARBA" id="ARBA00023157"/>
    </source>
</evidence>
<dbReference type="FunFam" id="2.10.70.10:FF:000064">
    <property type="entry name" value="Fibulin 7"/>
    <property type="match status" value="5"/>
</dbReference>
<feature type="disulfide bond" evidence="11">
    <location>
        <begin position="126"/>
        <end position="153"/>
    </location>
</feature>
<comment type="caution">
    <text evidence="11">Lacks conserved residue(s) required for the propagation of feature annotation.</text>
</comment>
<keyword evidence="6" id="KW-0677">Repeat</keyword>
<feature type="non-terminal residue" evidence="14">
    <location>
        <position position="1"/>
    </location>
</feature>
<feature type="disulfide bond" evidence="11">
    <location>
        <begin position="363"/>
        <end position="390"/>
    </location>
</feature>
<feature type="domain" description="Sushi" evidence="12">
    <location>
        <begin position="811"/>
        <end position="869"/>
    </location>
</feature>
<feature type="disulfide bond" evidence="11">
    <location>
        <begin position="1369"/>
        <end position="1396"/>
    </location>
</feature>
<feature type="domain" description="Sushi" evidence="12">
    <location>
        <begin position="987"/>
        <end position="1044"/>
    </location>
</feature>
<reference evidence="14" key="1">
    <citation type="submission" date="2025-08" db="UniProtKB">
        <authorList>
            <consortium name="RefSeq"/>
        </authorList>
    </citation>
    <scope>IDENTIFICATION</scope>
    <source>
        <tissue evidence="14">Gonad</tissue>
    </source>
</reference>
<feature type="domain" description="Sushi" evidence="12">
    <location>
        <begin position="511"/>
        <end position="569"/>
    </location>
</feature>
<feature type="domain" description="Sushi" evidence="12">
    <location>
        <begin position="1163"/>
        <end position="1221"/>
    </location>
</feature>
<feature type="domain" description="Sushi" evidence="12">
    <location>
        <begin position="452"/>
        <end position="510"/>
    </location>
</feature>
<feature type="disulfide bond" evidence="11">
    <location>
        <begin position="774"/>
        <end position="801"/>
    </location>
</feature>
<evidence type="ECO:0000256" key="8">
    <source>
        <dbReference type="ARBA" id="ARBA00022889"/>
    </source>
</evidence>
<dbReference type="SUPFAM" id="SSF57535">
    <property type="entry name" value="Complement control module/SCR domain"/>
    <property type="match status" value="26"/>
</dbReference>
<dbReference type="OrthoDB" id="10069199at2759"/>
<keyword evidence="4 11" id="KW-0768">Sushi</keyword>
<feature type="disulfide bond" evidence="11">
    <location>
        <begin position="1310"/>
        <end position="1337"/>
    </location>
</feature>
<evidence type="ECO:0000256" key="10">
    <source>
        <dbReference type="ARBA" id="ARBA00023180"/>
    </source>
</evidence>
<dbReference type="SMART" id="SM00032">
    <property type="entry name" value="CCP"/>
    <property type="match status" value="26"/>
</dbReference>
<keyword evidence="9 11" id="KW-1015">Disulfide bond</keyword>
<feature type="disulfide bond" evidence="11">
    <location>
        <begin position="67"/>
        <end position="94"/>
    </location>
</feature>
<feature type="domain" description="Sushi" evidence="12">
    <location>
        <begin position="97"/>
        <end position="155"/>
    </location>
</feature>
<feature type="disulfide bond" evidence="11">
    <location>
        <begin position="185"/>
        <end position="212"/>
    </location>
</feature>
<feature type="domain" description="Sushi" evidence="12">
    <location>
        <begin position="870"/>
        <end position="926"/>
    </location>
</feature>
<feature type="domain" description="Sushi" evidence="12">
    <location>
        <begin position="687"/>
        <end position="745"/>
    </location>
</feature>
<feature type="domain" description="Sushi" evidence="12">
    <location>
        <begin position="928"/>
        <end position="986"/>
    </location>
</feature>
<name>A0A6P4Z9P1_BRABE</name>
<keyword evidence="7" id="KW-0106">Calcium</keyword>
<sequence>PNGVTFTCNTGYVLNGAAAATCQADGTWSNPVPTCIPVQCPTLIAPTNGQLRPTGAVSYPNGIIFTCNPGYVLNGAAAASCQADGTWSNPVPTCTRIQCPALIAPSNGAISPTGVISYPNGVTFTCNTGYVLNGAAAATCQADGTWSNPVPTCTPRQCPTLTAPNNGNLSPLGPHVYPNGVTFTCNPGYVRNGAAAATCQADGTWSNSAPTCTPIQCPGRTAPTNGAVSPTGAVSYPNGVIFNCNTGYVLNGAAAATCQADGTWSNPVPTCTPNVQCPTRSAPINGAVSPTGVISFPNGVTFTCNPGYVLNGAAAATCQADGTWSNPVPTCTPVQCSSRTAPTNGVVSPAGAVSYPNGVTFTCNPGYVLNGAADATCQADGTWSNPVPTCTPRPCPTLTAPTNGALSPLGPHVYPNGVIFTCNTGYVRNGAAAATCQADGTWSNPVPICTPVQCLTLSAPTNGAVTPTGAVSYPNSVTFTCNTGYQLNGFSAATCQADGTWSNPVPTCTPVQCPARTAPINGAVSPTGAVSYPNGVTFTCNTGYVRNGAAAATCQADGTWSNPVPTCTQRQCPTLTAPPNGALSTTATSYQTVVTFTCNTGYMLNGAADATCQVDGTWSNPFPTCTPRPCPTLTAPTNGALSPLGPHVYPNGVTFTCNTGYVRNGAAAATCQADGTWSNPVPTCTPVQCLTLTAPTNGALSPTGLVSYPNSVTFTCNTGYQLNGFSAATCQADGTWSNPVPTCTQNQCPTLTVPTNGALSTTSTSYQTVVTFICHTGYVLNGDSNTTCQADGTWTNPVPTCTRIFFFIAAVQCPTLTDPTNGMLRPTGVISYPNSVSFTCNTGYQLIGFGAATCQADGTWSNSVPTCTPIQCPTLTTPTNGAVSPTEVIAYPNSVTFTCNTGYQLNGFAAATCQADGTWSNSVPTCTVQCPTLIAPSNGAVSPTGAVSYPNGVTFTCNPGYVLNGAAAATCQADGTWSNPVPTCTPIRCPTLTAPANGALSTTVASYQTVVSFICNTGYVRNGFLNTTCQADGTWTNPAPTCTPVQCPALTAPNNGTVSPTGAVPYPNGVTFTCNTGYVLNGAAAATCQADGTWSNPVPTCTPVQCPNLLAPTNGAVSPTGTIYYPSSVTFTCNTGYVLNGADTATCQADGTWSDPVPICPLVQCRARTAPTNGAVSPTGAVSYPNEVTFTCHPGYVLNGAAAATCQADGTWSNPVPTCTPVQCPARTAPNNGAVSPTGAVSYPDVVTFTCNTGYVLNGATAARCQADRTWSNPVPTCTPIQCPTLIAPTYGAVSPTGAVSYPNGVTFTCNSGFELNGTTAATCQADGTWDNPVPTCTRIQCLTLTSPTNGAVTPTGAVYYSNGVTFTCNPGYVLNGAAAATCQADGTWSNQVPTCTPVQCPARTAPNNGAVSPTGAVSYPDGVTFTCNPGYVLNGAAAATCQADETWSNPVPTCTPIQCPTLIAPTYGAVSPTGAVSYPNGVTFTCNSGFELNGTTAATCQADGTWDNPVPTCTLCQVALGMESGAIPDGSITASSDSGHRRHS</sequence>
<evidence type="ECO:0000313" key="13">
    <source>
        <dbReference type="Proteomes" id="UP000515135"/>
    </source>
</evidence>
<feature type="domain" description="Sushi" evidence="12">
    <location>
        <begin position="1045"/>
        <end position="1103"/>
    </location>
</feature>
<dbReference type="GeneID" id="109474734"/>
<feature type="domain" description="Sushi" evidence="12">
    <location>
        <begin position="393"/>
        <end position="451"/>
    </location>
</feature>
<feature type="domain" description="Sushi" evidence="12">
    <location>
        <begin position="628"/>
        <end position="686"/>
    </location>
</feature>
<dbReference type="InterPro" id="IPR000436">
    <property type="entry name" value="Sushi_SCR_CCP_dom"/>
</dbReference>
<dbReference type="GO" id="GO:0007155">
    <property type="term" value="P:cell adhesion"/>
    <property type="evidence" value="ECO:0007669"/>
    <property type="project" value="UniProtKB-KW"/>
</dbReference>
<feature type="domain" description="Sushi" evidence="12">
    <location>
        <begin position="570"/>
        <end position="627"/>
    </location>
</feature>
<dbReference type="PANTHER" id="PTHR45656:SF4">
    <property type="entry name" value="PROTEIN CBR-CLEC-78"/>
    <property type="match status" value="1"/>
</dbReference>
<keyword evidence="10" id="KW-0325">Glycoprotein</keyword>
<keyword evidence="3" id="KW-0245">EGF-like domain</keyword>
<evidence type="ECO:0000259" key="12">
    <source>
        <dbReference type="PROSITE" id="PS50923"/>
    </source>
</evidence>
<dbReference type="InterPro" id="IPR051277">
    <property type="entry name" value="SEZ6_CSMD_C4BPB_Regulators"/>
</dbReference>
<dbReference type="PROSITE" id="PS50923">
    <property type="entry name" value="SUSHI"/>
    <property type="match status" value="26"/>
</dbReference>
<feature type="disulfide bond" evidence="11">
    <location>
        <begin position="540"/>
        <end position="567"/>
    </location>
</feature>
<dbReference type="Pfam" id="PF00084">
    <property type="entry name" value="Sushi"/>
    <property type="match status" value="26"/>
</dbReference>
<dbReference type="Proteomes" id="UP000515135">
    <property type="component" value="Unplaced"/>
</dbReference>
<feature type="domain" description="Sushi" evidence="12">
    <location>
        <begin position="275"/>
        <end position="333"/>
    </location>
</feature>
<dbReference type="FunFam" id="2.10.70.10:FF:000014">
    <property type="entry name" value="Membrane cofactor protein"/>
    <property type="match status" value="1"/>
</dbReference>
<feature type="disulfide bond" evidence="11">
    <location>
        <begin position="1015"/>
        <end position="1042"/>
    </location>
</feature>
<evidence type="ECO:0000256" key="6">
    <source>
        <dbReference type="ARBA" id="ARBA00022737"/>
    </source>
</evidence>
<evidence type="ECO:0000256" key="3">
    <source>
        <dbReference type="ARBA" id="ARBA00022536"/>
    </source>
</evidence>
<feature type="domain" description="Sushi" evidence="12">
    <location>
        <begin position="1222"/>
        <end position="1280"/>
    </location>
</feature>
<evidence type="ECO:0000313" key="14">
    <source>
        <dbReference type="RefSeq" id="XP_019630654.1"/>
    </source>
</evidence>
<feature type="domain" description="Sushi" evidence="12">
    <location>
        <begin position="746"/>
        <end position="803"/>
    </location>
</feature>
<feature type="disulfide bond" evidence="11">
    <location>
        <begin position="1133"/>
        <end position="1160"/>
    </location>
</feature>
<keyword evidence="13" id="KW-1185">Reference proteome</keyword>
<dbReference type="RefSeq" id="XP_019630654.1">
    <property type="nucleotide sequence ID" value="XM_019775095.1"/>
</dbReference>
<feature type="domain" description="Sushi" evidence="12">
    <location>
        <begin position="38"/>
        <end position="96"/>
    </location>
</feature>
<evidence type="ECO:0000256" key="1">
    <source>
        <dbReference type="ARBA" id="ARBA00004613"/>
    </source>
</evidence>
<keyword evidence="2" id="KW-0964">Secreted</keyword>
<dbReference type="PANTHER" id="PTHR45656">
    <property type="entry name" value="PROTEIN CBR-CLEC-78"/>
    <property type="match status" value="1"/>
</dbReference>
<comment type="subcellular location">
    <subcellularLocation>
        <location evidence="1">Secreted</location>
    </subcellularLocation>
</comment>
<feature type="disulfide bond" evidence="11">
    <location>
        <begin position="1251"/>
        <end position="1278"/>
    </location>
</feature>
<feature type="domain" description="Sushi" evidence="12">
    <location>
        <begin position="156"/>
        <end position="214"/>
    </location>
</feature>
<evidence type="ECO:0000256" key="7">
    <source>
        <dbReference type="ARBA" id="ARBA00022837"/>
    </source>
</evidence>
<dbReference type="InterPro" id="IPR035976">
    <property type="entry name" value="Sushi/SCR/CCP_sf"/>
</dbReference>
<feature type="domain" description="Sushi" evidence="12">
    <location>
        <begin position="1104"/>
        <end position="1162"/>
    </location>
</feature>
<feature type="disulfide bond" evidence="11">
    <location>
        <begin position="422"/>
        <end position="449"/>
    </location>
</feature>
<dbReference type="CDD" id="cd00033">
    <property type="entry name" value="CCP"/>
    <property type="match status" value="26"/>
</dbReference>
<accession>A0A6P4Z9P1</accession>
<feature type="domain" description="Sushi" evidence="12">
    <location>
        <begin position="1"/>
        <end position="37"/>
    </location>
</feature>
<feature type="disulfide bond" evidence="11">
    <location>
        <begin position="8"/>
        <end position="35"/>
    </location>
</feature>
<evidence type="ECO:0000256" key="11">
    <source>
        <dbReference type="PROSITE-ProRule" id="PRU00302"/>
    </source>
</evidence>
<feature type="domain" description="Sushi" evidence="12">
    <location>
        <begin position="215"/>
        <end position="273"/>
    </location>
</feature>
<gene>
    <name evidence="14" type="primary">LOC109474734</name>
</gene>
<keyword evidence="5" id="KW-0732">Signal</keyword>
<feature type="disulfide bond" evidence="11">
    <location>
        <begin position="244"/>
        <end position="271"/>
    </location>
</feature>
<dbReference type="KEGG" id="bbel:109474734"/>
<feature type="domain" description="Sushi" evidence="12">
    <location>
        <begin position="334"/>
        <end position="392"/>
    </location>
</feature>
<feature type="disulfide bond" evidence="11">
    <location>
        <begin position="1192"/>
        <end position="1219"/>
    </location>
</feature>
<feature type="disulfide bond" evidence="11">
    <location>
        <begin position="1487"/>
        <end position="1514"/>
    </location>
</feature>
<feature type="disulfide bond" evidence="11">
    <location>
        <begin position="1074"/>
        <end position="1101"/>
    </location>
</feature>
<feature type="disulfide bond" evidence="11">
    <location>
        <begin position="899"/>
        <end position="926"/>
    </location>
</feature>
<feature type="disulfide bond" evidence="11">
    <location>
        <begin position="1428"/>
        <end position="1455"/>
    </location>
</feature>
<organism evidence="13 14">
    <name type="scientific">Branchiostoma belcheri</name>
    <name type="common">Amphioxus</name>
    <dbReference type="NCBI Taxonomy" id="7741"/>
    <lineage>
        <taxon>Eukaryota</taxon>
        <taxon>Metazoa</taxon>
        <taxon>Chordata</taxon>
        <taxon>Cephalochordata</taxon>
        <taxon>Leptocardii</taxon>
        <taxon>Amphioxiformes</taxon>
        <taxon>Branchiostomatidae</taxon>
        <taxon>Branchiostoma</taxon>
    </lineage>
</organism>